<accession>A0A4R0PWE4</accession>
<comment type="similarity">
    <text evidence="1">Belongs to the sigma-70 factor family. ECF subfamily.</text>
</comment>
<dbReference type="InterPro" id="IPR014284">
    <property type="entry name" value="RNA_pol_sigma-70_dom"/>
</dbReference>
<gene>
    <name evidence="7" type="ORF">EZ456_11005</name>
</gene>
<dbReference type="InterPro" id="IPR036388">
    <property type="entry name" value="WH-like_DNA-bd_sf"/>
</dbReference>
<dbReference type="InterPro" id="IPR039425">
    <property type="entry name" value="RNA_pol_sigma-70-like"/>
</dbReference>
<feature type="domain" description="RNA polymerase sigma factor 70 region 4 type 2" evidence="6">
    <location>
        <begin position="124"/>
        <end position="174"/>
    </location>
</feature>
<keyword evidence="3" id="KW-0731">Sigma factor</keyword>
<dbReference type="PANTHER" id="PTHR43133">
    <property type="entry name" value="RNA POLYMERASE ECF-TYPE SIGMA FACTO"/>
    <property type="match status" value="1"/>
</dbReference>
<dbReference type="Pfam" id="PF04542">
    <property type="entry name" value="Sigma70_r2"/>
    <property type="match status" value="1"/>
</dbReference>
<evidence type="ECO:0000256" key="1">
    <source>
        <dbReference type="ARBA" id="ARBA00010641"/>
    </source>
</evidence>
<dbReference type="Proteomes" id="UP000293925">
    <property type="component" value="Unassembled WGS sequence"/>
</dbReference>
<dbReference type="GO" id="GO:0003677">
    <property type="term" value="F:DNA binding"/>
    <property type="evidence" value="ECO:0007669"/>
    <property type="project" value="InterPro"/>
</dbReference>
<evidence type="ECO:0000256" key="2">
    <source>
        <dbReference type="ARBA" id="ARBA00023015"/>
    </source>
</evidence>
<evidence type="ECO:0000259" key="5">
    <source>
        <dbReference type="Pfam" id="PF04542"/>
    </source>
</evidence>
<dbReference type="Gene3D" id="1.10.1740.10">
    <property type="match status" value="1"/>
</dbReference>
<dbReference type="PANTHER" id="PTHR43133:SF46">
    <property type="entry name" value="RNA POLYMERASE SIGMA-70 FACTOR ECF SUBFAMILY"/>
    <property type="match status" value="1"/>
</dbReference>
<organism evidence="7 8">
    <name type="scientific">Pedobacter psychrodurus</name>
    <dbReference type="NCBI Taxonomy" id="2530456"/>
    <lineage>
        <taxon>Bacteria</taxon>
        <taxon>Pseudomonadati</taxon>
        <taxon>Bacteroidota</taxon>
        <taxon>Sphingobacteriia</taxon>
        <taxon>Sphingobacteriales</taxon>
        <taxon>Sphingobacteriaceae</taxon>
        <taxon>Pedobacter</taxon>
    </lineage>
</organism>
<evidence type="ECO:0000259" key="6">
    <source>
        <dbReference type="Pfam" id="PF08281"/>
    </source>
</evidence>
<comment type="caution">
    <text evidence="7">The sequence shown here is derived from an EMBL/GenBank/DDBJ whole genome shotgun (WGS) entry which is preliminary data.</text>
</comment>
<dbReference type="GO" id="GO:0016987">
    <property type="term" value="F:sigma factor activity"/>
    <property type="evidence" value="ECO:0007669"/>
    <property type="project" value="UniProtKB-KW"/>
</dbReference>
<dbReference type="InterPro" id="IPR013249">
    <property type="entry name" value="RNA_pol_sigma70_r4_t2"/>
</dbReference>
<dbReference type="RefSeq" id="WP_131530075.1">
    <property type="nucleotide sequence ID" value="NZ_SJSO01000007.1"/>
</dbReference>
<dbReference type="Gene3D" id="1.10.10.10">
    <property type="entry name" value="Winged helix-like DNA-binding domain superfamily/Winged helix DNA-binding domain"/>
    <property type="match status" value="1"/>
</dbReference>
<dbReference type="Pfam" id="PF08281">
    <property type="entry name" value="Sigma70_r4_2"/>
    <property type="match status" value="1"/>
</dbReference>
<protein>
    <submittedName>
        <fullName evidence="7">RNA polymerase sigma-70 factor</fullName>
    </submittedName>
</protein>
<dbReference type="OrthoDB" id="659569at2"/>
<reference evidence="7 8" key="1">
    <citation type="submission" date="2019-02" db="EMBL/GenBank/DDBJ databases">
        <title>Pedobacter sp. RP-3-21 sp. nov., isolated from Arctic soil.</title>
        <authorList>
            <person name="Dahal R.H."/>
        </authorList>
    </citation>
    <scope>NUCLEOTIDE SEQUENCE [LARGE SCALE GENOMIC DNA]</scope>
    <source>
        <strain evidence="7 8">RP-3-21</strain>
    </source>
</reference>
<dbReference type="InterPro" id="IPR014327">
    <property type="entry name" value="RNA_pol_sigma70_bacteroid"/>
</dbReference>
<dbReference type="CDD" id="cd06171">
    <property type="entry name" value="Sigma70_r4"/>
    <property type="match status" value="1"/>
</dbReference>
<feature type="domain" description="RNA polymerase sigma-70 region 2" evidence="5">
    <location>
        <begin position="28"/>
        <end position="92"/>
    </location>
</feature>
<dbReference type="EMBL" id="SJSO01000007">
    <property type="protein sequence ID" value="TCD27044.1"/>
    <property type="molecule type" value="Genomic_DNA"/>
</dbReference>
<dbReference type="AlphaFoldDB" id="A0A4R0PWE4"/>
<dbReference type="InterPro" id="IPR007627">
    <property type="entry name" value="RNA_pol_sigma70_r2"/>
</dbReference>
<sequence>MSPINHDVDVELFIRLQQDDHAAYTEIYGKYSRLLYTHAYKKVGDRELARDLVQDLFTTLWLKRHEIIIKTAPSAYLYTALRNRVLDHVAHQNIASNYVSYLENYTLETNDLTDHLIRHKQLMQLIEQEIAALPEKMRQIFELSRKEHLSHKEIAAELGISEQTVRKQIQNALKIMRPKLSVILALIFLFEK</sequence>
<dbReference type="InterPro" id="IPR013324">
    <property type="entry name" value="RNA_pol_sigma_r3/r4-like"/>
</dbReference>
<dbReference type="GO" id="GO:0006352">
    <property type="term" value="P:DNA-templated transcription initiation"/>
    <property type="evidence" value="ECO:0007669"/>
    <property type="project" value="InterPro"/>
</dbReference>
<evidence type="ECO:0000313" key="7">
    <source>
        <dbReference type="EMBL" id="TCD27044.1"/>
    </source>
</evidence>
<name>A0A4R0PWE4_9SPHI</name>
<keyword evidence="4" id="KW-0804">Transcription</keyword>
<proteinExistence type="inferred from homology"/>
<dbReference type="SUPFAM" id="SSF88659">
    <property type="entry name" value="Sigma3 and sigma4 domains of RNA polymerase sigma factors"/>
    <property type="match status" value="1"/>
</dbReference>
<dbReference type="NCBIfam" id="TIGR02937">
    <property type="entry name" value="sigma70-ECF"/>
    <property type="match status" value="1"/>
</dbReference>
<keyword evidence="8" id="KW-1185">Reference proteome</keyword>
<evidence type="ECO:0000256" key="3">
    <source>
        <dbReference type="ARBA" id="ARBA00023082"/>
    </source>
</evidence>
<dbReference type="SUPFAM" id="SSF88946">
    <property type="entry name" value="Sigma2 domain of RNA polymerase sigma factors"/>
    <property type="match status" value="1"/>
</dbReference>
<keyword evidence="2" id="KW-0805">Transcription regulation</keyword>
<evidence type="ECO:0000256" key="4">
    <source>
        <dbReference type="ARBA" id="ARBA00023163"/>
    </source>
</evidence>
<dbReference type="InterPro" id="IPR013325">
    <property type="entry name" value="RNA_pol_sigma_r2"/>
</dbReference>
<dbReference type="NCBIfam" id="TIGR02985">
    <property type="entry name" value="Sig70_bacteroi1"/>
    <property type="match status" value="1"/>
</dbReference>
<evidence type="ECO:0000313" key="8">
    <source>
        <dbReference type="Proteomes" id="UP000293925"/>
    </source>
</evidence>